<dbReference type="InterPro" id="IPR001296">
    <property type="entry name" value="Glyco_trans_1"/>
</dbReference>
<comment type="caution">
    <text evidence="3">The sequence shown here is derived from an EMBL/GenBank/DDBJ whole genome shotgun (WGS) entry which is preliminary data.</text>
</comment>
<sequence>MRILLNDYSGHAFTVELARELAKRGHNVLHLSLGDFQSPKGDLAQKPDDPKTFEVEAISLGVPFKKYDFVARRQQEIEYGRRVTARIASWHPDVVIGCNNPLDPQRVIQNYCRACNICFVFWLQDIYSNAIKAVLKKKIPVVGHAIGVWYEELEKRLLRRADLVIAITEDFITPLVNWNVSRERIFIIENWAPKDKILILPRDNAWSRAHDLNRKFVLMYSGTLGLKHNPSLLVATAEAFKAEPEVAVVVVSEGKYADEVRDTAKARGLSNLTVLPFQDFRDYSGVLATGDVMLAMIEPDAAVYSVPSKVLSYLCAGKAIVLSANAANLAARILMRSGAGYVVAPNDEAGFVAAIRRFLKDPEARHNAGVKARGYADENFDVGMIAGRFETILAGRVKNAAPA</sequence>
<dbReference type="CDD" id="cd03794">
    <property type="entry name" value="GT4_WbuB-like"/>
    <property type="match status" value="1"/>
</dbReference>
<accession>A0A3D9Z675</accession>
<protein>
    <submittedName>
        <fullName evidence="3">Glycosyltransferase involved in cell wall biosynthesis</fullName>
    </submittedName>
</protein>
<dbReference type="Proteomes" id="UP000256900">
    <property type="component" value="Unassembled WGS sequence"/>
</dbReference>
<dbReference type="PANTHER" id="PTHR12526">
    <property type="entry name" value="GLYCOSYLTRANSFERASE"/>
    <property type="match status" value="1"/>
</dbReference>
<dbReference type="Pfam" id="PF00534">
    <property type="entry name" value="Glycos_transf_1"/>
    <property type="match status" value="1"/>
</dbReference>
<dbReference type="InterPro" id="IPR028098">
    <property type="entry name" value="Glyco_trans_4-like_N"/>
</dbReference>
<dbReference type="SUPFAM" id="SSF53756">
    <property type="entry name" value="UDP-Glycosyltransferase/glycogen phosphorylase"/>
    <property type="match status" value="1"/>
</dbReference>
<evidence type="ECO:0000313" key="4">
    <source>
        <dbReference type="Proteomes" id="UP000256900"/>
    </source>
</evidence>
<organism evidence="3 4">
    <name type="scientific">Methylovirgula ligni</name>
    <dbReference type="NCBI Taxonomy" id="569860"/>
    <lineage>
        <taxon>Bacteria</taxon>
        <taxon>Pseudomonadati</taxon>
        <taxon>Pseudomonadota</taxon>
        <taxon>Alphaproteobacteria</taxon>
        <taxon>Hyphomicrobiales</taxon>
        <taxon>Beijerinckiaceae</taxon>
        <taxon>Methylovirgula</taxon>
    </lineage>
</organism>
<evidence type="ECO:0000259" key="2">
    <source>
        <dbReference type="Pfam" id="PF13439"/>
    </source>
</evidence>
<proteinExistence type="predicted"/>
<dbReference type="EMBL" id="QUMO01000001">
    <property type="protein sequence ID" value="REF89039.1"/>
    <property type="molecule type" value="Genomic_DNA"/>
</dbReference>
<name>A0A3D9Z675_9HYPH</name>
<gene>
    <name evidence="3" type="ORF">DES32_0253</name>
</gene>
<dbReference type="RefSeq" id="WP_115834857.1">
    <property type="nucleotide sequence ID" value="NZ_CP025086.1"/>
</dbReference>
<feature type="domain" description="Glycosyl transferase family 1" evidence="1">
    <location>
        <begin position="210"/>
        <end position="373"/>
    </location>
</feature>
<keyword evidence="4" id="KW-1185">Reference proteome</keyword>
<reference evidence="3 4" key="1">
    <citation type="submission" date="2018-08" db="EMBL/GenBank/DDBJ databases">
        <title>Genomic Encyclopedia of Type Strains, Phase IV (KMG-IV): sequencing the most valuable type-strain genomes for metagenomic binning, comparative biology and taxonomic classification.</title>
        <authorList>
            <person name="Goeker M."/>
        </authorList>
    </citation>
    <scope>NUCLEOTIDE SEQUENCE [LARGE SCALE GENOMIC DNA]</scope>
    <source>
        <strain evidence="3 4">BW863</strain>
    </source>
</reference>
<evidence type="ECO:0000259" key="1">
    <source>
        <dbReference type="Pfam" id="PF00534"/>
    </source>
</evidence>
<dbReference type="AlphaFoldDB" id="A0A3D9Z675"/>
<dbReference type="Pfam" id="PF13439">
    <property type="entry name" value="Glyco_transf_4"/>
    <property type="match status" value="1"/>
</dbReference>
<dbReference type="GO" id="GO:0016757">
    <property type="term" value="F:glycosyltransferase activity"/>
    <property type="evidence" value="ECO:0007669"/>
    <property type="project" value="InterPro"/>
</dbReference>
<dbReference type="PANTHER" id="PTHR12526:SF638">
    <property type="entry name" value="SPORE COAT PROTEIN SA"/>
    <property type="match status" value="1"/>
</dbReference>
<evidence type="ECO:0000313" key="3">
    <source>
        <dbReference type="EMBL" id="REF89039.1"/>
    </source>
</evidence>
<feature type="domain" description="Glycosyltransferase subfamily 4-like N-terminal" evidence="2">
    <location>
        <begin position="13"/>
        <end position="191"/>
    </location>
</feature>
<dbReference type="OrthoDB" id="3180470at2"/>
<keyword evidence="3" id="KW-0808">Transferase</keyword>
<dbReference type="Gene3D" id="3.40.50.2000">
    <property type="entry name" value="Glycogen Phosphorylase B"/>
    <property type="match status" value="2"/>
</dbReference>